<gene>
    <name evidence="1" type="ORF">H5410_056714</name>
</gene>
<keyword evidence="2" id="KW-1185">Reference proteome</keyword>
<dbReference type="PANTHER" id="PTHR47926:SF347">
    <property type="entry name" value="PENTATRICOPEPTIDE REPEAT-CONTAINING PROTEIN"/>
    <property type="match status" value="1"/>
</dbReference>
<dbReference type="PANTHER" id="PTHR47926">
    <property type="entry name" value="PENTATRICOPEPTIDE REPEAT-CONTAINING PROTEIN"/>
    <property type="match status" value="1"/>
</dbReference>
<dbReference type="EMBL" id="JACXVP010000011">
    <property type="protein sequence ID" value="KAG5576580.1"/>
    <property type="molecule type" value="Genomic_DNA"/>
</dbReference>
<dbReference type="OrthoDB" id="185373at2759"/>
<comment type="caution">
    <text evidence="1">The sequence shown here is derived from an EMBL/GenBank/DDBJ whole genome shotgun (WGS) entry which is preliminary data.</text>
</comment>
<protein>
    <recommendedName>
        <fullName evidence="3">Pentatricopeptide repeat-containing protein</fullName>
    </recommendedName>
</protein>
<sequence>MGEEYGIQPSSKHYACMVDMLERLGVEGNVLGIWGSLLAACRVHRHFLLGKTVSSKQLELEGSDEFSGYHVLISNIYTEEGNWHSVDNVRRGICKMGMLKEVGCSWIDTSGYPHCFAS</sequence>
<evidence type="ECO:0000313" key="2">
    <source>
        <dbReference type="Proteomes" id="UP000824120"/>
    </source>
</evidence>
<dbReference type="AlphaFoldDB" id="A0A9J5WN30"/>
<evidence type="ECO:0008006" key="3">
    <source>
        <dbReference type="Google" id="ProtNLM"/>
    </source>
</evidence>
<accession>A0A9J5WN30</accession>
<organism evidence="1 2">
    <name type="scientific">Solanum commersonii</name>
    <name type="common">Commerson's wild potato</name>
    <name type="synonym">Commerson's nightshade</name>
    <dbReference type="NCBI Taxonomy" id="4109"/>
    <lineage>
        <taxon>Eukaryota</taxon>
        <taxon>Viridiplantae</taxon>
        <taxon>Streptophyta</taxon>
        <taxon>Embryophyta</taxon>
        <taxon>Tracheophyta</taxon>
        <taxon>Spermatophyta</taxon>
        <taxon>Magnoliopsida</taxon>
        <taxon>eudicotyledons</taxon>
        <taxon>Gunneridae</taxon>
        <taxon>Pentapetalae</taxon>
        <taxon>asterids</taxon>
        <taxon>lamiids</taxon>
        <taxon>Solanales</taxon>
        <taxon>Solanaceae</taxon>
        <taxon>Solanoideae</taxon>
        <taxon>Solaneae</taxon>
        <taxon>Solanum</taxon>
    </lineage>
</organism>
<dbReference type="InterPro" id="IPR046960">
    <property type="entry name" value="PPR_At4g14850-like_plant"/>
</dbReference>
<dbReference type="GO" id="GO:0003723">
    <property type="term" value="F:RNA binding"/>
    <property type="evidence" value="ECO:0007669"/>
    <property type="project" value="InterPro"/>
</dbReference>
<evidence type="ECO:0000313" key="1">
    <source>
        <dbReference type="EMBL" id="KAG5576580.1"/>
    </source>
</evidence>
<dbReference type="Proteomes" id="UP000824120">
    <property type="component" value="Chromosome 11"/>
</dbReference>
<proteinExistence type="predicted"/>
<name>A0A9J5WN30_SOLCO</name>
<dbReference type="Pfam" id="PF20431">
    <property type="entry name" value="E_motif"/>
    <property type="match status" value="1"/>
</dbReference>
<dbReference type="GO" id="GO:0009451">
    <property type="term" value="P:RNA modification"/>
    <property type="evidence" value="ECO:0007669"/>
    <property type="project" value="InterPro"/>
</dbReference>
<reference evidence="1 2" key="1">
    <citation type="submission" date="2020-09" db="EMBL/GenBank/DDBJ databases">
        <title>De no assembly of potato wild relative species, Solanum commersonii.</title>
        <authorList>
            <person name="Cho K."/>
        </authorList>
    </citation>
    <scope>NUCLEOTIDE SEQUENCE [LARGE SCALE GENOMIC DNA]</scope>
    <source>
        <strain evidence="1">LZ3.2</strain>
        <tissue evidence="1">Leaf</tissue>
    </source>
</reference>
<dbReference type="InterPro" id="IPR046848">
    <property type="entry name" value="E_motif"/>
</dbReference>